<dbReference type="EMBL" id="CP001103">
    <property type="protein sequence ID" value="AEA98069.1"/>
    <property type="molecule type" value="Genomic_DNA"/>
</dbReference>
<sequence length="31" mass="3291">MTGTYVFEFAVKDTKTDSFTAISGATGAILF</sequence>
<reference evidence="1 2" key="2">
    <citation type="journal article" date="2015" name="Antonie Van Leeuwenhoek">
        <title>Ecophysiological diversity of a novel member of the genus Alteromonas, and description of Alteromonas mediterranea sp. nov.</title>
        <authorList>
            <person name="Ivanova E.P."/>
            <person name="Lopez-Perez M."/>
            <person name="Zabalos M."/>
            <person name="Nguyen S.H."/>
            <person name="Webb H.K."/>
            <person name="Ryan J."/>
            <person name="Lagutin K."/>
            <person name="Vyssotski M."/>
            <person name="Crawford R.J."/>
            <person name="Rodriguez-Valera F."/>
        </authorList>
    </citation>
    <scope>NUCLEOTIDE SEQUENCE [LARGE SCALE GENOMIC DNA]</scope>
    <source>
        <strain evidence="2">DSM 17117 / CIP 110805 / LMG 28347 / Deep ecotype</strain>
    </source>
</reference>
<protein>
    <submittedName>
        <fullName evidence="1">Uncharacterized protein</fullName>
    </submittedName>
</protein>
<gene>
    <name evidence="1" type="ordered locus">MADE_1009655</name>
</gene>
<dbReference type="Proteomes" id="UP000001870">
    <property type="component" value="Chromosome"/>
</dbReference>
<dbReference type="KEGG" id="amc:MADE_1009655"/>
<keyword evidence="2" id="KW-1185">Reference proteome</keyword>
<evidence type="ECO:0000313" key="1">
    <source>
        <dbReference type="EMBL" id="AEA98069.1"/>
    </source>
</evidence>
<organism evidence="1 2">
    <name type="scientific">Alteromonas mediterranea (strain DSM 17117 / CIP 110805 / LMG 28347 / Deep ecotype)</name>
    <dbReference type="NCBI Taxonomy" id="1774373"/>
    <lineage>
        <taxon>Bacteria</taxon>
        <taxon>Pseudomonadati</taxon>
        <taxon>Pseudomonadota</taxon>
        <taxon>Gammaproteobacteria</taxon>
        <taxon>Alteromonadales</taxon>
        <taxon>Alteromonadaceae</taxon>
        <taxon>Alteromonas/Salinimonas group</taxon>
        <taxon>Alteromonas</taxon>
    </lineage>
</organism>
<evidence type="ECO:0000313" key="2">
    <source>
        <dbReference type="Proteomes" id="UP000001870"/>
    </source>
</evidence>
<name>F2GC53_ALTMD</name>
<accession>F2GC53</accession>
<dbReference type="AlphaFoldDB" id="F2GC53"/>
<reference evidence="1 2" key="1">
    <citation type="journal article" date="2008" name="ISME J.">
        <title>Comparative genomics of two ecotypes of the marine planktonic copiotroph Alteromonas macleodii suggests alternative lifestyles associated with different kinds of particulate organic matter.</title>
        <authorList>
            <person name="Ivars-Martinez E."/>
            <person name="Martin-Cuadrado A.B."/>
            <person name="D'Auria G."/>
            <person name="Mira A."/>
            <person name="Ferriera S."/>
            <person name="Johnson J."/>
            <person name="Friedman R."/>
            <person name="Rodriguez-Valera F."/>
        </authorList>
    </citation>
    <scope>NUCLEOTIDE SEQUENCE [LARGE SCALE GENOMIC DNA]</scope>
    <source>
        <strain evidence="2">DSM 17117 / CIP 110805 / LMG 28347 / Deep ecotype</strain>
    </source>
</reference>
<dbReference type="HOGENOM" id="CLU_3394765_0_0_6"/>
<proteinExistence type="predicted"/>